<comment type="caution">
    <text evidence="4">The sequence shown here is derived from an EMBL/GenBank/DDBJ whole genome shotgun (WGS) entry which is preliminary data.</text>
</comment>
<accession>A0A9X2GC93</accession>
<dbReference type="PROSITE" id="PS51318">
    <property type="entry name" value="TAT"/>
    <property type="match status" value="1"/>
</dbReference>
<dbReference type="Gene3D" id="3.40.50.2300">
    <property type="match status" value="2"/>
</dbReference>
<name>A0A9X2GC93_9ACTN</name>
<reference evidence="4" key="1">
    <citation type="submission" date="2022-06" db="EMBL/GenBank/DDBJ databases">
        <title>Sequencing the genomes of 1000 actinobacteria strains.</title>
        <authorList>
            <person name="Klenk H.-P."/>
        </authorList>
    </citation>
    <scope>NUCLEOTIDE SEQUENCE</scope>
    <source>
        <strain evidence="4">DSM 46694</strain>
    </source>
</reference>
<evidence type="ECO:0000313" key="5">
    <source>
        <dbReference type="Proteomes" id="UP001139648"/>
    </source>
</evidence>
<keyword evidence="5" id="KW-1185">Reference proteome</keyword>
<dbReference type="EMBL" id="JAMZEB010000002">
    <property type="protein sequence ID" value="MCP2356286.1"/>
    <property type="molecule type" value="Genomic_DNA"/>
</dbReference>
<comment type="similarity">
    <text evidence="1">Belongs to the leucine-binding protein family.</text>
</comment>
<dbReference type="PANTHER" id="PTHR30483:SF6">
    <property type="entry name" value="PERIPLASMIC BINDING PROTEIN OF ABC TRANSPORTER FOR NATURAL AMINO ACIDS"/>
    <property type="match status" value="1"/>
</dbReference>
<dbReference type="RefSeq" id="WP_253743068.1">
    <property type="nucleotide sequence ID" value="NZ_BAABKA010000001.1"/>
</dbReference>
<evidence type="ECO:0000259" key="3">
    <source>
        <dbReference type="Pfam" id="PF13458"/>
    </source>
</evidence>
<dbReference type="InterPro" id="IPR051010">
    <property type="entry name" value="BCAA_transport"/>
</dbReference>
<keyword evidence="2" id="KW-0732">Signal</keyword>
<evidence type="ECO:0000256" key="2">
    <source>
        <dbReference type="ARBA" id="ARBA00022729"/>
    </source>
</evidence>
<proteinExistence type="inferred from homology"/>
<evidence type="ECO:0000313" key="4">
    <source>
        <dbReference type="EMBL" id="MCP2356286.1"/>
    </source>
</evidence>
<sequence length="434" mass="46327">MSDASPGGMNRRSFLSAAGLGAAAIGAAPLLSACGGIRGTGASSSDVLKIGYVSPQTGALAGFATADNFVVKQITEALRNGFTAGGKKRTIEIIVKDTQSNPNRATEVTRQLINSDKVDLIVGSSTPDTTNPVADQCEANGIPNVTTIAPWEAWWNGRGGKDGEGFTYTTLFFFGMQEFADCFFPMWQRMEVGNKNVAALWPNDTDANAFRKGLGPMMTKAGYEVVDGGAYQNGVTDFSSQIAKFKSSDAELFTCTPIPPDFQTFWKQAQQQGFKPKLATVAKVMLFPSEAEALGQLAGNVATDFWWSPAHPYKSTLDGKTAQQLADDFAATGKQWTQALGSVYSLFEIAVQAFKNASDPKDRDDVADKLRTMKISCMSGDLDFTTGPKPGIALQHPVGGQWRKGAKFPWDVVIVDNSANKAVPVGGDLLPTNA</sequence>
<dbReference type="SUPFAM" id="SSF53822">
    <property type="entry name" value="Periplasmic binding protein-like I"/>
    <property type="match status" value="1"/>
</dbReference>
<dbReference type="Pfam" id="PF13458">
    <property type="entry name" value="Peripla_BP_6"/>
    <property type="match status" value="1"/>
</dbReference>
<feature type="domain" description="Leucine-binding protein" evidence="3">
    <location>
        <begin position="48"/>
        <end position="385"/>
    </location>
</feature>
<dbReference type="InterPro" id="IPR028081">
    <property type="entry name" value="Leu-bd"/>
</dbReference>
<dbReference type="Proteomes" id="UP001139648">
    <property type="component" value="Unassembled WGS sequence"/>
</dbReference>
<evidence type="ECO:0000256" key="1">
    <source>
        <dbReference type="ARBA" id="ARBA00010062"/>
    </source>
</evidence>
<gene>
    <name evidence="4" type="ORF">HD597_003306</name>
</gene>
<dbReference type="InterPro" id="IPR028082">
    <property type="entry name" value="Peripla_BP_I"/>
</dbReference>
<dbReference type="AlphaFoldDB" id="A0A9X2GC93"/>
<dbReference type="InterPro" id="IPR006311">
    <property type="entry name" value="TAT_signal"/>
</dbReference>
<protein>
    <submittedName>
        <fullName evidence="4">Branched-chain amino acid transport system substrate-binding protein</fullName>
    </submittedName>
</protein>
<organism evidence="4 5">
    <name type="scientific">Nonomuraea thailandensis</name>
    <dbReference type="NCBI Taxonomy" id="1188745"/>
    <lineage>
        <taxon>Bacteria</taxon>
        <taxon>Bacillati</taxon>
        <taxon>Actinomycetota</taxon>
        <taxon>Actinomycetes</taxon>
        <taxon>Streptosporangiales</taxon>
        <taxon>Streptosporangiaceae</taxon>
        <taxon>Nonomuraea</taxon>
    </lineage>
</organism>
<dbReference type="PANTHER" id="PTHR30483">
    <property type="entry name" value="LEUCINE-SPECIFIC-BINDING PROTEIN"/>
    <property type="match status" value="1"/>
</dbReference>
<dbReference type="CDD" id="cd06337">
    <property type="entry name" value="PBP1_ABC_ligand_binding-like"/>
    <property type="match status" value="1"/>
</dbReference>